<organism evidence="6 7">
    <name type="scientific">Fontimonas thermophila</name>
    <dbReference type="NCBI Taxonomy" id="1076937"/>
    <lineage>
        <taxon>Bacteria</taxon>
        <taxon>Pseudomonadati</taxon>
        <taxon>Pseudomonadota</taxon>
        <taxon>Gammaproteobacteria</taxon>
        <taxon>Nevskiales</taxon>
        <taxon>Nevskiaceae</taxon>
        <taxon>Fontimonas</taxon>
    </lineage>
</organism>
<keyword evidence="3 6" id="KW-0067">ATP-binding</keyword>
<dbReference type="InterPro" id="IPR027417">
    <property type="entry name" value="P-loop_NTPase"/>
</dbReference>
<name>A0A1I2JVY9_9GAMM</name>
<dbReference type="RefSeq" id="WP_091534722.1">
    <property type="nucleotide sequence ID" value="NZ_FOOC01000010.1"/>
</dbReference>
<dbReference type="InterPro" id="IPR017911">
    <property type="entry name" value="MacB-like_ATP-bd"/>
</dbReference>
<keyword evidence="7" id="KW-1185">Reference proteome</keyword>
<dbReference type="GO" id="GO:0005886">
    <property type="term" value="C:plasma membrane"/>
    <property type="evidence" value="ECO:0007669"/>
    <property type="project" value="TreeGrafter"/>
</dbReference>
<dbReference type="Proteomes" id="UP000199771">
    <property type="component" value="Unassembled WGS sequence"/>
</dbReference>
<evidence type="ECO:0000313" key="7">
    <source>
        <dbReference type="Proteomes" id="UP000199771"/>
    </source>
</evidence>
<evidence type="ECO:0000256" key="3">
    <source>
        <dbReference type="ARBA" id="ARBA00022840"/>
    </source>
</evidence>
<keyword evidence="1" id="KW-0813">Transport</keyword>
<evidence type="ECO:0000256" key="4">
    <source>
        <dbReference type="ARBA" id="ARBA00038388"/>
    </source>
</evidence>
<comment type="similarity">
    <text evidence="4">Belongs to the ABC transporter superfamily. Macrolide exporter (TC 3.A.1.122) family.</text>
</comment>
<dbReference type="FunFam" id="3.40.50.300:FF:000032">
    <property type="entry name" value="Export ABC transporter ATP-binding protein"/>
    <property type="match status" value="1"/>
</dbReference>
<dbReference type="GO" id="GO:0016887">
    <property type="term" value="F:ATP hydrolysis activity"/>
    <property type="evidence" value="ECO:0007669"/>
    <property type="project" value="InterPro"/>
</dbReference>
<dbReference type="SUPFAM" id="SSF52540">
    <property type="entry name" value="P-loop containing nucleoside triphosphate hydrolases"/>
    <property type="match status" value="1"/>
</dbReference>
<dbReference type="SMART" id="SM00382">
    <property type="entry name" value="AAA"/>
    <property type="match status" value="1"/>
</dbReference>
<reference evidence="6 7" key="1">
    <citation type="submission" date="2016-10" db="EMBL/GenBank/DDBJ databases">
        <authorList>
            <person name="de Groot N.N."/>
        </authorList>
    </citation>
    <scope>NUCLEOTIDE SEQUENCE [LARGE SCALE GENOMIC DNA]</scope>
    <source>
        <strain evidence="6 7">DSM 23609</strain>
    </source>
</reference>
<keyword evidence="2" id="KW-0547">Nucleotide-binding</keyword>
<dbReference type="PROSITE" id="PS00211">
    <property type="entry name" value="ABC_TRANSPORTER_1"/>
    <property type="match status" value="1"/>
</dbReference>
<dbReference type="OrthoDB" id="6018246at2"/>
<protein>
    <submittedName>
        <fullName evidence="6">Putative ABC transport system ATP-binding protein</fullName>
    </submittedName>
</protein>
<dbReference type="PANTHER" id="PTHR24220">
    <property type="entry name" value="IMPORT ATP-BINDING PROTEIN"/>
    <property type="match status" value="1"/>
</dbReference>
<dbReference type="Pfam" id="PF00005">
    <property type="entry name" value="ABC_tran"/>
    <property type="match status" value="1"/>
</dbReference>
<feature type="domain" description="ABC transporter" evidence="5">
    <location>
        <begin position="6"/>
        <end position="230"/>
    </location>
</feature>
<dbReference type="STRING" id="1076937.SAMN04488120_11085"/>
<dbReference type="CDD" id="cd03255">
    <property type="entry name" value="ABC_MJ0796_LolCDE_FtsE"/>
    <property type="match status" value="1"/>
</dbReference>
<dbReference type="GO" id="GO:0005524">
    <property type="term" value="F:ATP binding"/>
    <property type="evidence" value="ECO:0007669"/>
    <property type="project" value="UniProtKB-KW"/>
</dbReference>
<accession>A0A1I2JVY9</accession>
<dbReference type="GO" id="GO:0022857">
    <property type="term" value="F:transmembrane transporter activity"/>
    <property type="evidence" value="ECO:0007669"/>
    <property type="project" value="TreeGrafter"/>
</dbReference>
<evidence type="ECO:0000256" key="1">
    <source>
        <dbReference type="ARBA" id="ARBA00022448"/>
    </source>
</evidence>
<dbReference type="EMBL" id="FOOC01000010">
    <property type="protein sequence ID" value="SFF58734.1"/>
    <property type="molecule type" value="Genomic_DNA"/>
</dbReference>
<dbReference type="AlphaFoldDB" id="A0A1I2JVY9"/>
<dbReference type="InterPro" id="IPR003593">
    <property type="entry name" value="AAA+_ATPase"/>
</dbReference>
<dbReference type="InterPro" id="IPR015854">
    <property type="entry name" value="ABC_transpr_LolD-like"/>
</dbReference>
<dbReference type="InterPro" id="IPR017871">
    <property type="entry name" value="ABC_transporter-like_CS"/>
</dbReference>
<sequence>MAQTVVSLRGVSKRYTRGRQTIEVLHNLDLDIDKGDFLALMGPSGSGKTTLLNLIGGLDRPSAGELRVGDARLDQMSSAQLTRWRAQHVGFVFQFYNLLPVLSAERNVELPLLLTPLSAAERMKRVRIALQIVGLADRGKHKPAELSGGQAQRVAIARAIVADPTLLVCDEPTGDLDRKTADEVLGLLQLLNREHGKTIVMVTHDPKAAEFATHTLHLDKGRLVEQAAHA</sequence>
<dbReference type="PROSITE" id="PS50893">
    <property type="entry name" value="ABC_TRANSPORTER_2"/>
    <property type="match status" value="1"/>
</dbReference>
<dbReference type="Gene3D" id="3.40.50.300">
    <property type="entry name" value="P-loop containing nucleotide triphosphate hydrolases"/>
    <property type="match status" value="1"/>
</dbReference>
<proteinExistence type="inferred from homology"/>
<dbReference type="PANTHER" id="PTHR24220:SF452">
    <property type="entry name" value="ABC TRANSPORTER ATP-BINDING PROTEIN"/>
    <property type="match status" value="1"/>
</dbReference>
<evidence type="ECO:0000256" key="2">
    <source>
        <dbReference type="ARBA" id="ARBA00022741"/>
    </source>
</evidence>
<gene>
    <name evidence="6" type="ORF">SAMN04488120_11085</name>
</gene>
<dbReference type="GO" id="GO:1902495">
    <property type="term" value="C:transmembrane transporter complex"/>
    <property type="evidence" value="ECO:0007669"/>
    <property type="project" value="UniProtKB-ARBA"/>
</dbReference>
<evidence type="ECO:0000259" key="5">
    <source>
        <dbReference type="PROSITE" id="PS50893"/>
    </source>
</evidence>
<evidence type="ECO:0000313" key="6">
    <source>
        <dbReference type="EMBL" id="SFF58734.1"/>
    </source>
</evidence>
<dbReference type="InterPro" id="IPR003439">
    <property type="entry name" value="ABC_transporter-like_ATP-bd"/>
</dbReference>